<comment type="caution">
    <text evidence="8">The sequence shown here is derived from an EMBL/GenBank/DDBJ whole genome shotgun (WGS) entry which is preliminary data.</text>
</comment>
<evidence type="ECO:0000313" key="8">
    <source>
        <dbReference type="EMBL" id="RKD31355.1"/>
    </source>
</evidence>
<dbReference type="Proteomes" id="UP000284277">
    <property type="component" value="Unassembled WGS sequence"/>
</dbReference>
<keyword evidence="5" id="KW-0997">Cell inner membrane</keyword>
<evidence type="ECO:0000256" key="5">
    <source>
        <dbReference type="ARBA" id="ARBA00022519"/>
    </source>
</evidence>
<accession>A0A419T1K4</accession>
<dbReference type="OrthoDB" id="570524at2"/>
<dbReference type="AlphaFoldDB" id="A0A419T1K4"/>
<evidence type="ECO:0000256" key="2">
    <source>
        <dbReference type="ARBA" id="ARBA00010742"/>
    </source>
</evidence>
<reference evidence="8 9" key="1">
    <citation type="submission" date="2016-08" db="EMBL/GenBank/DDBJ databases">
        <title>A new outlook on sporulation: Clostridium algidixylanolyticum.</title>
        <authorList>
            <person name="Poppleton D.I."/>
            <person name="Gribaldo S."/>
        </authorList>
    </citation>
    <scope>NUCLEOTIDE SEQUENCE [LARGE SCALE GENOMIC DNA]</scope>
    <source>
        <strain evidence="8 9">SPL73</strain>
    </source>
</reference>
<keyword evidence="3" id="KW-0813">Transport</keyword>
<evidence type="ECO:0000256" key="1">
    <source>
        <dbReference type="ARBA" id="ARBA00004533"/>
    </source>
</evidence>
<dbReference type="EMBL" id="MCIA01000021">
    <property type="protein sequence ID" value="RKD31355.1"/>
    <property type="molecule type" value="Genomic_DNA"/>
</dbReference>
<dbReference type="SMART" id="SM00062">
    <property type="entry name" value="PBPb"/>
    <property type="match status" value="1"/>
</dbReference>
<dbReference type="PANTHER" id="PTHR30024:SF43">
    <property type="entry name" value="BLL4572 PROTEIN"/>
    <property type="match status" value="1"/>
</dbReference>
<feature type="domain" description="Solute-binding protein family 3/N-terminal" evidence="7">
    <location>
        <begin position="46"/>
        <end position="273"/>
    </location>
</feature>
<dbReference type="Pfam" id="PF13379">
    <property type="entry name" value="NMT1_2"/>
    <property type="match status" value="1"/>
</dbReference>
<name>A0A419T1K4_9FIRM</name>
<protein>
    <submittedName>
        <fullName evidence="8">Metal ABC transporter substrate-binding protein</fullName>
    </submittedName>
</protein>
<comment type="subcellular location">
    <subcellularLocation>
        <location evidence="1">Cell inner membrane</location>
    </subcellularLocation>
</comment>
<dbReference type="GO" id="GO:0005886">
    <property type="term" value="C:plasma membrane"/>
    <property type="evidence" value="ECO:0007669"/>
    <property type="project" value="UniProtKB-SubCell"/>
</dbReference>
<evidence type="ECO:0000313" key="9">
    <source>
        <dbReference type="Proteomes" id="UP000284277"/>
    </source>
</evidence>
<dbReference type="PROSITE" id="PS51257">
    <property type="entry name" value="PROKAR_LIPOPROTEIN"/>
    <property type="match status" value="1"/>
</dbReference>
<gene>
    <name evidence="8" type="ORF">BET01_20780</name>
</gene>
<evidence type="ECO:0000259" key="7">
    <source>
        <dbReference type="SMART" id="SM00062"/>
    </source>
</evidence>
<dbReference type="RefSeq" id="WP_120197129.1">
    <property type="nucleotide sequence ID" value="NZ_MCIA01000021.1"/>
</dbReference>
<organism evidence="8 9">
    <name type="scientific">Lacrimispora algidixylanolytica</name>
    <dbReference type="NCBI Taxonomy" id="94868"/>
    <lineage>
        <taxon>Bacteria</taxon>
        <taxon>Bacillati</taxon>
        <taxon>Bacillota</taxon>
        <taxon>Clostridia</taxon>
        <taxon>Lachnospirales</taxon>
        <taxon>Lachnospiraceae</taxon>
        <taxon>Lacrimispora</taxon>
    </lineage>
</organism>
<sequence>MKRIIPFVLTLILITGFITGCANNIVISQGTDVPTQEVKNTSEKKTIKIAYLPITHALPVFREKELFEKESSNIEIELIKYGSWPELLDALNTNRVDGASVLIELAMKSKEEGNDIKAVALGHHDGNVIIVSNDISSPEDLKGKKFAIPHRQSSHNILLNEMLNQAGISLRELEIVELAPPEMPSALASGQIAGYCVAEPFGAKAVDLGVGKVLYDSTDLWRDSICCALVMTDKFLNENSDTVNQFIASYKEAGNQLNNEEAEKISKEYLGQEKDVLDISLKWISYNDLDITEETYSALIDKVKKYGLSDNPPSFEEFVYKP</sequence>
<evidence type="ECO:0000256" key="6">
    <source>
        <dbReference type="ARBA" id="ARBA00023136"/>
    </source>
</evidence>
<dbReference type="InterPro" id="IPR044527">
    <property type="entry name" value="NrtA/CpmA_ABC-bd_dom"/>
</dbReference>
<comment type="similarity">
    <text evidence="2">Belongs to the bacterial solute-binding protein SsuA/TauA family.</text>
</comment>
<dbReference type="Gene3D" id="3.40.190.10">
    <property type="entry name" value="Periplasmic binding protein-like II"/>
    <property type="match status" value="2"/>
</dbReference>
<evidence type="ECO:0000256" key="4">
    <source>
        <dbReference type="ARBA" id="ARBA00022475"/>
    </source>
</evidence>
<keyword evidence="6" id="KW-0472">Membrane</keyword>
<dbReference type="SUPFAM" id="SSF53850">
    <property type="entry name" value="Periplasmic binding protein-like II"/>
    <property type="match status" value="1"/>
</dbReference>
<proteinExistence type="inferred from homology"/>
<keyword evidence="9" id="KW-1185">Reference proteome</keyword>
<dbReference type="PANTHER" id="PTHR30024">
    <property type="entry name" value="ALIPHATIC SULFONATES-BINDING PROTEIN-RELATED"/>
    <property type="match status" value="1"/>
</dbReference>
<keyword evidence="4" id="KW-1003">Cell membrane</keyword>
<evidence type="ECO:0000256" key="3">
    <source>
        <dbReference type="ARBA" id="ARBA00022448"/>
    </source>
</evidence>
<dbReference type="InterPro" id="IPR001638">
    <property type="entry name" value="Solute-binding_3/MltF_N"/>
</dbReference>
<dbReference type="CDD" id="cd13553">
    <property type="entry name" value="PBP2_NrtA_CpmA_like"/>
    <property type="match status" value="1"/>
</dbReference>